<gene>
    <name evidence="1" type="ORF">SAMN05216198_1851</name>
</gene>
<keyword evidence="2" id="KW-1185">Reference proteome</keyword>
<proteinExistence type="predicted"/>
<dbReference type="Proteomes" id="UP000243426">
    <property type="component" value="Chromosome I"/>
</dbReference>
<reference evidence="2" key="1">
    <citation type="submission" date="2016-10" db="EMBL/GenBank/DDBJ databases">
        <authorList>
            <person name="Varghese N."/>
            <person name="Submissions S."/>
        </authorList>
    </citation>
    <scope>NUCLEOTIDE SEQUENCE [LARGE SCALE GENOMIC DNA]</scope>
    <source>
        <strain evidence="2">2SM5</strain>
    </source>
</reference>
<organism evidence="1 2">
    <name type="scientific">Halopseudomonas litoralis</name>
    <dbReference type="NCBI Taxonomy" id="797277"/>
    <lineage>
        <taxon>Bacteria</taxon>
        <taxon>Pseudomonadati</taxon>
        <taxon>Pseudomonadota</taxon>
        <taxon>Gammaproteobacteria</taxon>
        <taxon>Pseudomonadales</taxon>
        <taxon>Pseudomonadaceae</taxon>
        <taxon>Halopseudomonas</taxon>
    </lineage>
</organism>
<name>A0A1H1RUF0_9GAMM</name>
<dbReference type="Pfam" id="PF20227">
    <property type="entry name" value="DUF6586"/>
    <property type="match status" value="1"/>
</dbReference>
<dbReference type="OrthoDB" id="6121078at2"/>
<dbReference type="RefSeq" id="WP_090273038.1">
    <property type="nucleotide sequence ID" value="NZ_LT629748.1"/>
</dbReference>
<dbReference type="InterPro" id="IPR046493">
    <property type="entry name" value="DUF6586"/>
</dbReference>
<evidence type="ECO:0008006" key="3">
    <source>
        <dbReference type="Google" id="ProtNLM"/>
    </source>
</evidence>
<sequence length="169" mass="18607">MANEAYTRTNQALTFARLALASWEASSASTALDAITMARYHREHTLFHIYRAVQALICEVSGRYSLAPWDASAVEETLKAIGDGQPLNPELSELVLQSDDNSSWLAGTLRAWRQMHVPPGAVRSEPLKAGTLITSTASGSGDWELAEARVAIEALSKSLDRYREGMREW</sequence>
<evidence type="ECO:0000313" key="1">
    <source>
        <dbReference type="EMBL" id="SDS39332.1"/>
    </source>
</evidence>
<dbReference type="EMBL" id="LT629748">
    <property type="protein sequence ID" value="SDS39332.1"/>
    <property type="molecule type" value="Genomic_DNA"/>
</dbReference>
<evidence type="ECO:0000313" key="2">
    <source>
        <dbReference type="Proteomes" id="UP000243426"/>
    </source>
</evidence>
<dbReference type="AlphaFoldDB" id="A0A1H1RUF0"/>
<dbReference type="STRING" id="797277.SAMN05216198_1851"/>
<protein>
    <recommendedName>
        <fullName evidence="3">PasA protein</fullName>
    </recommendedName>
</protein>
<accession>A0A1H1RUF0</accession>